<dbReference type="AlphaFoldDB" id="A0A6J4LA66"/>
<evidence type="ECO:0000256" key="1">
    <source>
        <dbReference type="SAM" id="MobiDB-lite"/>
    </source>
</evidence>
<reference evidence="2" key="1">
    <citation type="submission" date="2020-02" db="EMBL/GenBank/DDBJ databases">
        <authorList>
            <person name="Meier V. D."/>
        </authorList>
    </citation>
    <scope>NUCLEOTIDE SEQUENCE</scope>
    <source>
        <strain evidence="2">AVDCRST_MAG93</strain>
    </source>
</reference>
<name>A0A6J4LA66_9CHLR</name>
<evidence type="ECO:0000313" key="2">
    <source>
        <dbReference type="EMBL" id="CAA9325351.1"/>
    </source>
</evidence>
<sequence length="90" mass="10021">MRSARHRSTSATIASPTFSSSVLPSTTSGAMPAWRLWALASAKTPPKVRTLVRQGIEIHVYAVLRERHLLNMGKAESRLLLRGEPECFFE</sequence>
<gene>
    <name evidence="2" type="ORF">AVDCRST_MAG93-5933</name>
</gene>
<proteinExistence type="predicted"/>
<feature type="region of interest" description="Disordered" evidence="1">
    <location>
        <begin position="1"/>
        <end position="26"/>
    </location>
</feature>
<protein>
    <submittedName>
        <fullName evidence="2">Uncharacterized protein</fullName>
    </submittedName>
</protein>
<dbReference type="EMBL" id="CADCTR010001993">
    <property type="protein sequence ID" value="CAA9325351.1"/>
    <property type="molecule type" value="Genomic_DNA"/>
</dbReference>
<organism evidence="2">
    <name type="scientific">uncultured Chloroflexia bacterium</name>
    <dbReference type="NCBI Taxonomy" id="1672391"/>
    <lineage>
        <taxon>Bacteria</taxon>
        <taxon>Bacillati</taxon>
        <taxon>Chloroflexota</taxon>
        <taxon>Chloroflexia</taxon>
        <taxon>environmental samples</taxon>
    </lineage>
</organism>
<feature type="compositionally biased region" description="Polar residues" evidence="1">
    <location>
        <begin position="9"/>
        <end position="26"/>
    </location>
</feature>
<accession>A0A6J4LA66</accession>